<gene>
    <name evidence="2" type="ORF">BD410DRAFT_790575</name>
</gene>
<organism evidence="2 3">
    <name type="scientific">Rickenella mellea</name>
    <dbReference type="NCBI Taxonomy" id="50990"/>
    <lineage>
        <taxon>Eukaryota</taxon>
        <taxon>Fungi</taxon>
        <taxon>Dikarya</taxon>
        <taxon>Basidiomycota</taxon>
        <taxon>Agaricomycotina</taxon>
        <taxon>Agaricomycetes</taxon>
        <taxon>Hymenochaetales</taxon>
        <taxon>Rickenellaceae</taxon>
        <taxon>Rickenella</taxon>
    </lineage>
</organism>
<dbReference type="VEuPathDB" id="FungiDB:BD410DRAFT_790575"/>
<evidence type="ECO:0000256" key="1">
    <source>
        <dbReference type="SAM" id="SignalP"/>
    </source>
</evidence>
<keyword evidence="1" id="KW-0732">Signal</keyword>
<name>A0A4Y7Q006_9AGAM</name>
<dbReference type="OrthoDB" id="10617532at2759"/>
<feature type="chain" id="PRO_5021328673" evidence="1">
    <location>
        <begin position="22"/>
        <end position="380"/>
    </location>
</feature>
<keyword evidence="3" id="KW-1185">Reference proteome</keyword>
<reference evidence="2 3" key="1">
    <citation type="submission" date="2018-06" db="EMBL/GenBank/DDBJ databases">
        <title>A transcriptomic atlas of mushroom development highlights an independent origin of complex multicellularity.</title>
        <authorList>
            <consortium name="DOE Joint Genome Institute"/>
            <person name="Krizsan K."/>
            <person name="Almasi E."/>
            <person name="Merenyi Z."/>
            <person name="Sahu N."/>
            <person name="Viragh M."/>
            <person name="Koszo T."/>
            <person name="Mondo S."/>
            <person name="Kiss B."/>
            <person name="Balint B."/>
            <person name="Kues U."/>
            <person name="Barry K."/>
            <person name="Hegedus J.C."/>
            <person name="Henrissat B."/>
            <person name="Johnson J."/>
            <person name="Lipzen A."/>
            <person name="Ohm R."/>
            <person name="Nagy I."/>
            <person name="Pangilinan J."/>
            <person name="Yan J."/>
            <person name="Xiong Y."/>
            <person name="Grigoriev I.V."/>
            <person name="Hibbett D.S."/>
            <person name="Nagy L.G."/>
        </authorList>
    </citation>
    <scope>NUCLEOTIDE SEQUENCE [LARGE SCALE GENOMIC DNA]</scope>
    <source>
        <strain evidence="2 3">SZMC22713</strain>
    </source>
</reference>
<sequence>MHFSPSFVALLASVLATSVQAANIVKQKVVFSAAGANDEVGNGFGCVNIRPAGQVSQLACIKHVFTDGFTVGVTPSDTKKITLCSIQGAQGACGAAGVSAQVDLTGGTGNVPAASGPAGTTTLTPAELSNKPIAKRANIVKQKVVFSATGANDVVGNGFGCVNIRPAGQVSQLACIKHVFTDGFTVGVTPSDTKQITLCSISGAQGACGAAGVSAQVDLTGGTGNVPASSGPAGTTTLTPAELSNKPIAKRANIVKQKVVFSATGANDEVGNGFGCVNIRPAGQVSQLACIKHVFTDGFTVGVTPSDTKKITLCSIAGAQGSCGAAGVSAQVDLTGGTGNVPAASGPAGTTTLTPAELSNLPIAKREHARDFLVARELEA</sequence>
<dbReference type="EMBL" id="ML170186">
    <property type="protein sequence ID" value="TDL20616.1"/>
    <property type="molecule type" value="Genomic_DNA"/>
</dbReference>
<evidence type="ECO:0000313" key="3">
    <source>
        <dbReference type="Proteomes" id="UP000294933"/>
    </source>
</evidence>
<evidence type="ECO:0000313" key="2">
    <source>
        <dbReference type="EMBL" id="TDL20616.1"/>
    </source>
</evidence>
<accession>A0A4Y7Q006</accession>
<proteinExistence type="predicted"/>
<protein>
    <submittedName>
        <fullName evidence="2">Uncharacterized protein</fullName>
    </submittedName>
</protein>
<dbReference type="AlphaFoldDB" id="A0A4Y7Q006"/>
<dbReference type="Proteomes" id="UP000294933">
    <property type="component" value="Unassembled WGS sequence"/>
</dbReference>
<feature type="signal peptide" evidence="1">
    <location>
        <begin position="1"/>
        <end position="21"/>
    </location>
</feature>